<keyword evidence="1" id="KW-0378">Hydrolase</keyword>
<proteinExistence type="predicted"/>
<dbReference type="InterPro" id="IPR010994">
    <property type="entry name" value="RuvA_2-like"/>
</dbReference>
<evidence type="ECO:0000313" key="5">
    <source>
        <dbReference type="Proteomes" id="UP001301152"/>
    </source>
</evidence>
<protein>
    <submittedName>
        <fullName evidence="4">DNA repair protein RadC</fullName>
    </submittedName>
</protein>
<gene>
    <name evidence="4" type="ORF">OQ497_08705</name>
</gene>
<dbReference type="InterPro" id="IPR046778">
    <property type="entry name" value="UPF0758_N"/>
</dbReference>
<dbReference type="Pfam" id="PF20582">
    <property type="entry name" value="UPF0758_N"/>
    <property type="match status" value="1"/>
</dbReference>
<dbReference type="InterPro" id="IPR025657">
    <property type="entry name" value="RadC_JAB"/>
</dbReference>
<dbReference type="InterPro" id="IPR001405">
    <property type="entry name" value="UPF0758"/>
</dbReference>
<evidence type="ECO:0000313" key="4">
    <source>
        <dbReference type="EMBL" id="MCX2564037.1"/>
    </source>
</evidence>
<dbReference type="RefSeq" id="WP_173560239.1">
    <property type="nucleotide sequence ID" value="NZ_JAPIUZ010000004.1"/>
</dbReference>
<reference evidence="4 5" key="1">
    <citation type="submission" date="2022-11" db="EMBL/GenBank/DDBJ databases">
        <title>Genome sequencing of Acetobacter type strain.</title>
        <authorList>
            <person name="Heo J."/>
            <person name="Lee D."/>
            <person name="Han B.-H."/>
            <person name="Hong S.-B."/>
            <person name="Kwon S.-W."/>
        </authorList>
    </citation>
    <scope>NUCLEOTIDE SEQUENCE [LARGE SCALE GENOMIC DNA]</scope>
    <source>
        <strain evidence="4 5">KACC 21253</strain>
    </source>
</reference>
<keyword evidence="5" id="KW-1185">Reference proteome</keyword>
<name>A0ABT3QFH8_9PROT</name>
<evidence type="ECO:0000256" key="1">
    <source>
        <dbReference type="ARBA" id="ARBA00023049"/>
    </source>
</evidence>
<dbReference type="EMBL" id="JAPIUZ010000004">
    <property type="protein sequence ID" value="MCX2564037.1"/>
    <property type="molecule type" value="Genomic_DNA"/>
</dbReference>
<feature type="domain" description="RadC-like JAB" evidence="2">
    <location>
        <begin position="108"/>
        <end position="241"/>
    </location>
</feature>
<dbReference type="Proteomes" id="UP001301152">
    <property type="component" value="Unassembled WGS sequence"/>
</dbReference>
<accession>A0ABT3QFH8</accession>
<keyword evidence="1" id="KW-0482">Metalloprotease</keyword>
<dbReference type="PANTHER" id="PTHR30471">
    <property type="entry name" value="DNA REPAIR PROTEIN RADC"/>
    <property type="match status" value="1"/>
</dbReference>
<sequence>MRQVFASTGGAGHRQRMRERVMSQGAGTLQDYEVLEMLLFPGVPRRDTKPLAKTLINAFGSLSGVLSASEKELRRHGAGPAALRLLALIPVLNERLSFSDGRAERFDISNWDALITYCNVTLAGLPGGQLHALFLDSKNQILVDDIIEEGGAAGLTSSDRRAALGSHAACSIAVALLRRALAYHASALITVRLACDDISSGVQMERERTLIEELMAAAPLLSVDFHDHLVQEKNGWLSFRSWRESLDCESQGL</sequence>
<evidence type="ECO:0000259" key="3">
    <source>
        <dbReference type="Pfam" id="PF20582"/>
    </source>
</evidence>
<dbReference type="PANTHER" id="PTHR30471:SF3">
    <property type="entry name" value="UPF0758 PROTEIN YEES-RELATED"/>
    <property type="match status" value="1"/>
</dbReference>
<dbReference type="Gene3D" id="3.40.140.10">
    <property type="entry name" value="Cytidine Deaminase, domain 2"/>
    <property type="match status" value="1"/>
</dbReference>
<keyword evidence="1" id="KW-0645">Protease</keyword>
<dbReference type="Pfam" id="PF04002">
    <property type="entry name" value="RadC"/>
    <property type="match status" value="1"/>
</dbReference>
<feature type="domain" description="UPF0758" evidence="3">
    <location>
        <begin position="14"/>
        <end position="81"/>
    </location>
</feature>
<organism evidence="4 5">
    <name type="scientific">Acetobacter thailandicus</name>
    <dbReference type="NCBI Taxonomy" id="1502842"/>
    <lineage>
        <taxon>Bacteria</taxon>
        <taxon>Pseudomonadati</taxon>
        <taxon>Pseudomonadota</taxon>
        <taxon>Alphaproteobacteria</taxon>
        <taxon>Acetobacterales</taxon>
        <taxon>Acetobacteraceae</taxon>
        <taxon>Acetobacter</taxon>
    </lineage>
</organism>
<dbReference type="SUPFAM" id="SSF47781">
    <property type="entry name" value="RuvA domain 2-like"/>
    <property type="match status" value="1"/>
</dbReference>
<comment type="caution">
    <text evidence="4">The sequence shown here is derived from an EMBL/GenBank/DDBJ whole genome shotgun (WGS) entry which is preliminary data.</text>
</comment>
<evidence type="ECO:0000259" key="2">
    <source>
        <dbReference type="Pfam" id="PF04002"/>
    </source>
</evidence>